<dbReference type="Pfam" id="PF00510">
    <property type="entry name" value="COX3"/>
    <property type="match status" value="1"/>
</dbReference>
<feature type="transmembrane region" description="Helical" evidence="5">
    <location>
        <begin position="24"/>
        <end position="50"/>
    </location>
</feature>
<sequence length="205" mass="23429">MADGVRFEGDLAALPTHGFGHRSITWWGIIGFMVVEGMFFALSFAAYFFILDKEQTWPPAPLAPPDLLAGSLLTILILLTEIPNSWIKRAAERYDLATVRKGLVVMSAAVIPLFVLRGFEFASLNVSWTDNAYGSVMWLLLFLHTTHLVTDWGDTLVLTALMFTEHGKEANRFVDTSENALYWRFVWLSWLLIYLLIYWVPRWLP</sequence>
<evidence type="ECO:0000256" key="2">
    <source>
        <dbReference type="ARBA" id="ARBA00022967"/>
    </source>
</evidence>
<dbReference type="InterPro" id="IPR000298">
    <property type="entry name" value="Cyt_c_oxidase-like_su3"/>
</dbReference>
<protein>
    <recommendedName>
        <fullName evidence="1">cytochrome-c oxidase</fullName>
        <ecNumber evidence="1">7.1.1.9</ecNumber>
    </recommendedName>
    <alternativeName>
        <fullName evidence="3">Cytochrome c oxidase polypeptide III</fullName>
    </alternativeName>
</protein>
<comment type="subcellular location">
    <subcellularLocation>
        <location evidence="4">Cell membrane</location>
        <topology evidence="4">Multi-pass membrane protein</topology>
    </subcellularLocation>
</comment>
<evidence type="ECO:0000256" key="4">
    <source>
        <dbReference type="RuleBase" id="RU003376"/>
    </source>
</evidence>
<feature type="transmembrane region" description="Helical" evidence="5">
    <location>
        <begin position="181"/>
        <end position="200"/>
    </location>
</feature>
<dbReference type="PANTHER" id="PTHR11403:SF7">
    <property type="entry name" value="CYTOCHROME C OXIDASE SUBUNIT 3"/>
    <property type="match status" value="1"/>
</dbReference>
<reference evidence="7 8" key="1">
    <citation type="submission" date="2021-06" db="EMBL/GenBank/DDBJ databases">
        <title>Sphingomonas sp. XMGL2, whole genome shotgun sequencing project.</title>
        <authorList>
            <person name="Zhao G."/>
            <person name="Shen L."/>
        </authorList>
    </citation>
    <scope>NUCLEOTIDE SEQUENCE [LARGE SCALE GENOMIC DNA]</scope>
    <source>
        <strain evidence="7 8">XMGL2</strain>
    </source>
</reference>
<dbReference type="PANTHER" id="PTHR11403">
    <property type="entry name" value="CYTOCHROME C OXIDASE SUBUNIT III"/>
    <property type="match status" value="1"/>
</dbReference>
<comment type="similarity">
    <text evidence="4">Belongs to the cytochrome c oxidase subunit 3 family.</text>
</comment>
<keyword evidence="2" id="KW-1278">Translocase</keyword>
<keyword evidence="4 5" id="KW-0812">Transmembrane</keyword>
<organism evidence="7 8">
    <name type="scientific">Sphingomonas quercus</name>
    <dbReference type="NCBI Taxonomy" id="2842451"/>
    <lineage>
        <taxon>Bacteria</taxon>
        <taxon>Pseudomonadati</taxon>
        <taxon>Pseudomonadota</taxon>
        <taxon>Alphaproteobacteria</taxon>
        <taxon>Sphingomonadales</taxon>
        <taxon>Sphingomonadaceae</taxon>
        <taxon>Sphingomonas</taxon>
    </lineage>
</organism>
<keyword evidence="8" id="KW-1185">Reference proteome</keyword>
<evidence type="ECO:0000313" key="7">
    <source>
        <dbReference type="EMBL" id="MBU3077318.1"/>
    </source>
</evidence>
<evidence type="ECO:0000313" key="8">
    <source>
        <dbReference type="Proteomes" id="UP000776276"/>
    </source>
</evidence>
<evidence type="ECO:0000256" key="1">
    <source>
        <dbReference type="ARBA" id="ARBA00012949"/>
    </source>
</evidence>
<feature type="transmembrane region" description="Helical" evidence="5">
    <location>
        <begin position="136"/>
        <end position="161"/>
    </location>
</feature>
<name>A0ABS6BGA3_9SPHN</name>
<feature type="transmembrane region" description="Helical" evidence="5">
    <location>
        <begin position="62"/>
        <end position="82"/>
    </location>
</feature>
<keyword evidence="5" id="KW-1133">Transmembrane helix</keyword>
<evidence type="ECO:0000259" key="6">
    <source>
        <dbReference type="PROSITE" id="PS50253"/>
    </source>
</evidence>
<accession>A0ABS6BGA3</accession>
<keyword evidence="5" id="KW-0472">Membrane</keyword>
<evidence type="ECO:0000256" key="5">
    <source>
        <dbReference type="SAM" id="Phobius"/>
    </source>
</evidence>
<gene>
    <name evidence="7" type="ORF">KOF26_05505</name>
</gene>
<dbReference type="PROSITE" id="PS50253">
    <property type="entry name" value="COX3"/>
    <property type="match status" value="1"/>
</dbReference>
<dbReference type="InterPro" id="IPR024791">
    <property type="entry name" value="Cyt_c/ubiquinol_Oxase_su3"/>
</dbReference>
<comment type="caution">
    <text evidence="7">The sequence shown here is derived from an EMBL/GenBank/DDBJ whole genome shotgun (WGS) entry which is preliminary data.</text>
</comment>
<feature type="domain" description="Heme-copper oxidase subunit III family profile" evidence="6">
    <location>
        <begin position="1"/>
        <end position="202"/>
    </location>
</feature>
<dbReference type="EMBL" id="JAHKRT010000002">
    <property type="protein sequence ID" value="MBU3077318.1"/>
    <property type="molecule type" value="Genomic_DNA"/>
</dbReference>
<dbReference type="EC" id="7.1.1.9" evidence="1"/>
<dbReference type="Proteomes" id="UP000776276">
    <property type="component" value="Unassembled WGS sequence"/>
</dbReference>
<dbReference type="RefSeq" id="WP_216321331.1">
    <property type="nucleotide sequence ID" value="NZ_JAHKRT010000002.1"/>
</dbReference>
<feature type="transmembrane region" description="Helical" evidence="5">
    <location>
        <begin position="103"/>
        <end position="124"/>
    </location>
</feature>
<evidence type="ECO:0000256" key="3">
    <source>
        <dbReference type="ARBA" id="ARBA00031625"/>
    </source>
</evidence>
<proteinExistence type="inferred from homology"/>